<dbReference type="GO" id="GO:0000287">
    <property type="term" value="F:magnesium ion binding"/>
    <property type="evidence" value="ECO:0007669"/>
    <property type="project" value="UniProtKB-UniRule"/>
</dbReference>
<keyword evidence="18" id="KW-1185">Reference proteome</keyword>
<dbReference type="GO" id="GO:0042276">
    <property type="term" value="P:error-prone translesion synthesis"/>
    <property type="evidence" value="ECO:0007669"/>
    <property type="project" value="TreeGrafter"/>
</dbReference>
<dbReference type="InterPro" id="IPR050116">
    <property type="entry name" value="DNA_polymerase-Y"/>
</dbReference>
<protein>
    <recommendedName>
        <fullName evidence="15">DNA polymerase IV</fullName>
        <shortName evidence="15">Pol IV</shortName>
        <ecNumber evidence="15">2.7.7.7</ecNumber>
    </recommendedName>
</protein>
<keyword evidence="8 15" id="KW-0479">Metal-binding</keyword>
<dbReference type="NCBIfam" id="NF002677">
    <property type="entry name" value="PRK02406.1"/>
    <property type="match status" value="1"/>
</dbReference>
<dbReference type="FunFam" id="3.40.1170.60:FF:000001">
    <property type="entry name" value="DNA polymerase IV"/>
    <property type="match status" value="1"/>
</dbReference>
<dbReference type="EMBL" id="JAINWA010000003">
    <property type="protein sequence ID" value="MCD1654839.1"/>
    <property type="molecule type" value="Genomic_DNA"/>
</dbReference>
<evidence type="ECO:0000313" key="17">
    <source>
        <dbReference type="EMBL" id="MCD1654839.1"/>
    </source>
</evidence>
<organism evidence="17 18">
    <name type="scientific">Teretinema zuelzerae</name>
    <dbReference type="NCBI Taxonomy" id="156"/>
    <lineage>
        <taxon>Bacteria</taxon>
        <taxon>Pseudomonadati</taxon>
        <taxon>Spirochaetota</taxon>
        <taxon>Spirochaetia</taxon>
        <taxon>Spirochaetales</taxon>
        <taxon>Treponemataceae</taxon>
        <taxon>Teretinema</taxon>
    </lineage>
</organism>
<evidence type="ECO:0000256" key="15">
    <source>
        <dbReference type="HAMAP-Rule" id="MF_01113"/>
    </source>
</evidence>
<evidence type="ECO:0000256" key="5">
    <source>
        <dbReference type="ARBA" id="ARBA00022679"/>
    </source>
</evidence>
<keyword evidence="6 15" id="KW-0548">Nucleotidyltransferase</keyword>
<dbReference type="Gene3D" id="3.30.70.270">
    <property type="match status" value="1"/>
</dbReference>
<dbReference type="InterPro" id="IPR043128">
    <property type="entry name" value="Rev_trsase/Diguanyl_cyclase"/>
</dbReference>
<evidence type="ECO:0000256" key="11">
    <source>
        <dbReference type="ARBA" id="ARBA00022932"/>
    </source>
</evidence>
<keyword evidence="4 15" id="KW-0963">Cytoplasm</keyword>
<dbReference type="GO" id="GO:0009432">
    <property type="term" value="P:SOS response"/>
    <property type="evidence" value="ECO:0007669"/>
    <property type="project" value="TreeGrafter"/>
</dbReference>
<dbReference type="GO" id="GO:0003684">
    <property type="term" value="F:damaged DNA binding"/>
    <property type="evidence" value="ECO:0007669"/>
    <property type="project" value="InterPro"/>
</dbReference>
<comment type="caution">
    <text evidence="17">The sequence shown here is derived from an EMBL/GenBank/DDBJ whole genome shotgun (WGS) entry which is preliminary data.</text>
</comment>
<evidence type="ECO:0000256" key="4">
    <source>
        <dbReference type="ARBA" id="ARBA00022490"/>
    </source>
</evidence>
<dbReference type="Gene3D" id="3.40.1170.60">
    <property type="match status" value="1"/>
</dbReference>
<dbReference type="RefSeq" id="WP_230755431.1">
    <property type="nucleotide sequence ID" value="NZ_JAINWA010000003.1"/>
</dbReference>
<evidence type="ECO:0000256" key="3">
    <source>
        <dbReference type="ARBA" id="ARBA00022457"/>
    </source>
</evidence>
<comment type="cofactor">
    <cofactor evidence="15">
        <name>Mg(2+)</name>
        <dbReference type="ChEBI" id="CHEBI:18420"/>
    </cofactor>
    <text evidence="15">Binds 2 magnesium ions per subunit.</text>
</comment>
<evidence type="ECO:0000256" key="6">
    <source>
        <dbReference type="ARBA" id="ARBA00022695"/>
    </source>
</evidence>
<name>A0AAE3JLI2_9SPIR</name>
<sequence>MTAQPVFFHADLDAFFAAVEQLDHPEYRGKPVIVGGERGKRGVVSTCSYEARAFGVHSAMPMNRAEALCPDGIYVRGRMHRYHEKSREVMAVFSRWSPSVQQISVDEAFIDMTGTERLFGPPELAAAKLKASVKEETGLTVSIGVAPNRYVAKIASGLNKPDGLTLVPSGGEQEFMRALRLKDVWGAGEKTRQRLEEAGLGTVPLLLECSEPLLQGILGKAGGSFLFNALRGCDPGIFTGSSASRSISSEHTFPFDIKDAETVETAILELASDVSYRMMDSGLSSKTVHIKIRYDDFTTVSIQETFDTTIKDMDDLFRRSCLLFRRKYANGVPVRLIGVGVFNLTDKPEADQLDLFAAPDSGKKRKVQEAVRALEKKRGKGLVTRARLLDRPGGREE</sequence>
<evidence type="ECO:0000256" key="10">
    <source>
        <dbReference type="ARBA" id="ARBA00022842"/>
    </source>
</evidence>
<feature type="binding site" evidence="15">
    <location>
        <position position="106"/>
    </location>
    <ligand>
        <name>Mg(2+)</name>
        <dbReference type="ChEBI" id="CHEBI:18420"/>
    </ligand>
</feature>
<dbReference type="GO" id="GO:0003887">
    <property type="term" value="F:DNA-directed DNA polymerase activity"/>
    <property type="evidence" value="ECO:0007669"/>
    <property type="project" value="UniProtKB-UniRule"/>
</dbReference>
<keyword evidence="13 15" id="KW-0234">DNA repair</keyword>
<dbReference type="PROSITE" id="PS50173">
    <property type="entry name" value="UMUC"/>
    <property type="match status" value="1"/>
</dbReference>
<feature type="domain" description="UmuC" evidence="16">
    <location>
        <begin position="7"/>
        <end position="188"/>
    </location>
</feature>
<feature type="site" description="Substrate discrimination" evidence="15">
    <location>
        <position position="16"/>
    </location>
</feature>
<comment type="function">
    <text evidence="15">Poorly processive, error-prone DNA polymerase involved in untargeted mutagenesis. Copies undamaged DNA at stalled replication forks, which arise in vivo from mismatched or misaligned primer ends. These misaligned primers can be extended by PolIV. Exhibits no 3'-5' exonuclease (proofreading) activity. May be involved in translesional synthesis, in conjunction with the beta clamp from PolIII.</text>
</comment>
<evidence type="ECO:0000256" key="14">
    <source>
        <dbReference type="ARBA" id="ARBA00049244"/>
    </source>
</evidence>
<dbReference type="GO" id="GO:0005829">
    <property type="term" value="C:cytosol"/>
    <property type="evidence" value="ECO:0007669"/>
    <property type="project" value="TreeGrafter"/>
</dbReference>
<evidence type="ECO:0000256" key="12">
    <source>
        <dbReference type="ARBA" id="ARBA00023125"/>
    </source>
</evidence>
<dbReference type="SUPFAM" id="SSF100879">
    <property type="entry name" value="Lesion bypass DNA polymerase (Y-family), little finger domain"/>
    <property type="match status" value="1"/>
</dbReference>
<keyword evidence="5 15" id="KW-0808">Transferase</keyword>
<dbReference type="Pfam" id="PF11799">
    <property type="entry name" value="IMS_C"/>
    <property type="match status" value="1"/>
</dbReference>
<dbReference type="InterPro" id="IPR017961">
    <property type="entry name" value="DNA_pol_Y-fam_little_finger"/>
</dbReference>
<keyword evidence="11 15" id="KW-0239">DNA-directed DNA polymerase</keyword>
<evidence type="ECO:0000256" key="1">
    <source>
        <dbReference type="ARBA" id="ARBA00004496"/>
    </source>
</evidence>
<dbReference type="Proteomes" id="UP001198163">
    <property type="component" value="Unassembled WGS sequence"/>
</dbReference>
<keyword evidence="7 15" id="KW-0235">DNA replication</keyword>
<dbReference type="GO" id="GO:0006281">
    <property type="term" value="P:DNA repair"/>
    <property type="evidence" value="ECO:0007669"/>
    <property type="project" value="UniProtKB-UniRule"/>
</dbReference>
<comment type="catalytic activity">
    <reaction evidence="14 15">
        <text>DNA(n) + a 2'-deoxyribonucleoside 5'-triphosphate = DNA(n+1) + diphosphate</text>
        <dbReference type="Rhea" id="RHEA:22508"/>
        <dbReference type="Rhea" id="RHEA-COMP:17339"/>
        <dbReference type="Rhea" id="RHEA-COMP:17340"/>
        <dbReference type="ChEBI" id="CHEBI:33019"/>
        <dbReference type="ChEBI" id="CHEBI:61560"/>
        <dbReference type="ChEBI" id="CHEBI:173112"/>
        <dbReference type="EC" id="2.7.7.7"/>
    </reaction>
</comment>
<dbReference type="SUPFAM" id="SSF56672">
    <property type="entry name" value="DNA/RNA polymerases"/>
    <property type="match status" value="1"/>
</dbReference>
<keyword evidence="12 15" id="KW-0238">DNA-binding</keyword>
<dbReference type="InterPro" id="IPR036775">
    <property type="entry name" value="DNA_pol_Y-fam_lit_finger_sf"/>
</dbReference>
<comment type="similarity">
    <text evidence="2 15">Belongs to the DNA polymerase type-Y family.</text>
</comment>
<evidence type="ECO:0000313" key="18">
    <source>
        <dbReference type="Proteomes" id="UP001198163"/>
    </source>
</evidence>
<evidence type="ECO:0000256" key="8">
    <source>
        <dbReference type="ARBA" id="ARBA00022723"/>
    </source>
</evidence>
<accession>A0AAE3JLI2</accession>
<evidence type="ECO:0000259" key="16">
    <source>
        <dbReference type="PROSITE" id="PS50173"/>
    </source>
</evidence>
<reference evidence="17" key="1">
    <citation type="submission" date="2021-08" db="EMBL/GenBank/DDBJ databases">
        <title>Comparative analyses of Brucepasteria parasyntrophica and Teretinema zuelzerae.</title>
        <authorList>
            <person name="Song Y."/>
            <person name="Brune A."/>
        </authorList>
    </citation>
    <scope>NUCLEOTIDE SEQUENCE</scope>
    <source>
        <strain evidence="17">DSM 1903</strain>
    </source>
</reference>
<dbReference type="InterPro" id="IPR022880">
    <property type="entry name" value="DNApol_IV"/>
</dbReference>
<dbReference type="InterPro" id="IPR043502">
    <property type="entry name" value="DNA/RNA_pol_sf"/>
</dbReference>
<comment type="subcellular location">
    <subcellularLocation>
        <location evidence="1 15">Cytoplasm</location>
    </subcellularLocation>
</comment>
<keyword evidence="9 15" id="KW-0227">DNA damage</keyword>
<evidence type="ECO:0000256" key="7">
    <source>
        <dbReference type="ARBA" id="ARBA00022705"/>
    </source>
</evidence>
<dbReference type="CDD" id="cd03586">
    <property type="entry name" value="PolY_Pol_IV_kappa"/>
    <property type="match status" value="1"/>
</dbReference>
<dbReference type="Gene3D" id="3.30.1490.100">
    <property type="entry name" value="DNA polymerase, Y-family, little finger domain"/>
    <property type="match status" value="1"/>
</dbReference>
<dbReference type="PANTHER" id="PTHR11076:SF33">
    <property type="entry name" value="DNA POLYMERASE KAPPA"/>
    <property type="match status" value="1"/>
</dbReference>
<feature type="binding site" evidence="15">
    <location>
        <position position="11"/>
    </location>
    <ligand>
        <name>Mg(2+)</name>
        <dbReference type="ChEBI" id="CHEBI:18420"/>
    </ligand>
</feature>
<evidence type="ECO:0000256" key="2">
    <source>
        <dbReference type="ARBA" id="ARBA00010945"/>
    </source>
</evidence>
<dbReference type="GO" id="GO:0006261">
    <property type="term" value="P:DNA-templated DNA replication"/>
    <property type="evidence" value="ECO:0007669"/>
    <property type="project" value="UniProtKB-UniRule"/>
</dbReference>
<dbReference type="HAMAP" id="MF_01113">
    <property type="entry name" value="DNApol_IV"/>
    <property type="match status" value="1"/>
</dbReference>
<evidence type="ECO:0000256" key="13">
    <source>
        <dbReference type="ARBA" id="ARBA00023204"/>
    </source>
</evidence>
<proteinExistence type="inferred from homology"/>
<dbReference type="PANTHER" id="PTHR11076">
    <property type="entry name" value="DNA REPAIR POLYMERASE UMUC / TRANSFERASE FAMILY MEMBER"/>
    <property type="match status" value="1"/>
</dbReference>
<keyword evidence="3 15" id="KW-0515">Mutator protein</keyword>
<dbReference type="InterPro" id="IPR001126">
    <property type="entry name" value="UmuC"/>
</dbReference>
<evidence type="ECO:0000256" key="9">
    <source>
        <dbReference type="ARBA" id="ARBA00022763"/>
    </source>
</evidence>
<dbReference type="EC" id="2.7.7.7" evidence="15"/>
<gene>
    <name evidence="15 17" type="primary">dinB</name>
    <name evidence="17" type="ORF">K7J14_08995</name>
</gene>
<dbReference type="AlphaFoldDB" id="A0AAE3JLI2"/>
<comment type="subunit">
    <text evidence="15">Monomer.</text>
</comment>
<dbReference type="Pfam" id="PF00817">
    <property type="entry name" value="IMS"/>
    <property type="match status" value="1"/>
</dbReference>
<feature type="active site" evidence="15">
    <location>
        <position position="107"/>
    </location>
</feature>
<keyword evidence="10 15" id="KW-0460">Magnesium</keyword>
<dbReference type="Gene3D" id="1.10.150.20">
    <property type="entry name" value="5' to 3' exonuclease, C-terminal subdomain"/>
    <property type="match status" value="1"/>
</dbReference>